<dbReference type="Gene3D" id="1.10.10.10">
    <property type="entry name" value="Winged helix-like DNA-binding domain superfamily/Winged helix DNA-binding domain"/>
    <property type="match status" value="1"/>
</dbReference>
<evidence type="ECO:0000313" key="9">
    <source>
        <dbReference type="Proteomes" id="UP000095300"/>
    </source>
</evidence>
<evidence type="ECO:0000256" key="2">
    <source>
        <dbReference type="ARBA" id="ARBA00023015"/>
    </source>
</evidence>
<feature type="compositionally biased region" description="Polar residues" evidence="5">
    <location>
        <begin position="808"/>
        <end position="818"/>
    </location>
</feature>
<dbReference type="PROSITE" id="PS51526">
    <property type="entry name" value="RFX_DBD"/>
    <property type="match status" value="1"/>
</dbReference>
<dbReference type="VEuPathDB" id="VectorBase:SCAU006684"/>
<name>A0A1I8PC15_STOCA</name>
<keyword evidence="9" id="KW-1185">Reference proteome</keyword>
<dbReference type="STRING" id="35570.A0A1I8PC15"/>
<dbReference type="InterPro" id="IPR036431">
    <property type="entry name" value="ARID_dom_sf"/>
</dbReference>
<feature type="region of interest" description="Disordered" evidence="5">
    <location>
        <begin position="637"/>
        <end position="677"/>
    </location>
</feature>
<feature type="compositionally biased region" description="Low complexity" evidence="5">
    <location>
        <begin position="1529"/>
        <end position="1549"/>
    </location>
</feature>
<dbReference type="SUPFAM" id="SSF46774">
    <property type="entry name" value="ARID-like"/>
    <property type="match status" value="1"/>
</dbReference>
<gene>
    <name evidence="8" type="primary">106090993</name>
</gene>
<dbReference type="Pfam" id="PF02257">
    <property type="entry name" value="RFX_DNA_binding"/>
    <property type="match status" value="1"/>
</dbReference>
<dbReference type="PROSITE" id="PS51011">
    <property type="entry name" value="ARID"/>
    <property type="match status" value="1"/>
</dbReference>
<dbReference type="KEGG" id="scac:106090993"/>
<keyword evidence="1" id="KW-0156">Chromatin regulator</keyword>
<feature type="compositionally biased region" description="Polar residues" evidence="5">
    <location>
        <begin position="24"/>
        <end position="47"/>
    </location>
</feature>
<feature type="region of interest" description="Disordered" evidence="5">
    <location>
        <begin position="1700"/>
        <end position="1739"/>
    </location>
</feature>
<feature type="region of interest" description="Disordered" evidence="5">
    <location>
        <begin position="24"/>
        <end position="80"/>
    </location>
</feature>
<evidence type="ECO:0008006" key="10">
    <source>
        <dbReference type="Google" id="ProtNLM"/>
    </source>
</evidence>
<evidence type="ECO:0000256" key="3">
    <source>
        <dbReference type="ARBA" id="ARBA00023163"/>
    </source>
</evidence>
<sequence length="1965" mass="214591">MLLTEPVKTNNMHKVQQTDISLITSAPSNSAVPVQAPTTPLRSSRNQNRGDKNSDDRFERENNATATKGRNPPKPPDEFYKDLQQFHEKRGTTIRNIPRISGREVDLHRLYCVVTNRGGFLKVNARDEWDDVLPELGWKEKIVNGSAGLKFIYRRFLEKYERVSFFGEDPEKIDAQEAAELAEMMGAGGSGRGGRGNSRYPSTLFGGGASTMNNIAMTYNYKQHHVNMDRRRQFKLSTDLHKSSPYEKLMLSLLSPLPNEQDFAINACTLMANESKHTLKVNEYPKLLDALLAHTGVYSDYSMRKLFQHIYNGVRHHSLYGFWYDLLHGHPQILELYTDEQTLMDSGVIDDWDDGKQGIEEGIWYDSKEYDFLNLGRGLGTHDYVGQRVLQIVAILRNLSFIAENLPVLVKNKTLLRFLVMGSNIRWSNVHIQALEITGNIAAEIEMLDPTTDELSRCLMATICDGIDGPDRGVIINCLEILYKLCQREANEEYILKCLNEKFYNTIALFLSLNDIMLLLFTLEAIYALTCMGSKSCQSMMHVRGIVDQLISLITVEAQSYGPDGCILMRVVETVPGNMLPMVAQNIANLQNAAVMHKSTPHASIIHKQQIIPNPNIMSDVVDSILPFHGASSVVTPVEHHHHNQQQHHSQSQQPQQPQPQNNPPPPPQMQMPPNFTQDDDQFALAWLGATFERANTECHIEQQELYRMYLSHCQKAGKQSVLNHMQFPKLMRLIFSSAVGPAIVRRSDGTELPGTYYISLRMRAQPLPMQQKSTLVTPGPSSPGGKQNDNNSPTRKIKKKLKDGNTLAATNVSSEGGASQPVVENAPKAIVAAVSPKPQIGVIETTNNQESSAMLPQPNVEIKCDEKMDIEEPAEAAKVEEHGSVQPVQPSQASDSLAASTEQSPQLNQAHPQHASQTSLIKSLLANKVNQRQQKQKDQTTANASTSTPSTSNIPCGSGLSTVASSPQPIKVASTAITALVSNPLMQNTPVKVGQTTIKPLNPTLSMEKKQTHISESTPPPLAPLSGANVAKDSSGRPILLANQMLVDILDKKMIEPPIPATIIQKRKVEDTSAQNKRMALDSSSINAKDSEVPVTPSKNAANLYAEMAASILEDEDLEELSAQQNNLMTEQPMQQHPPSLIIPAAKVQTAVQNVPRQLVFQHNQPSQLKVTQANSSAGQTTHPMPNAVATIKTDQGLQTVPVILHQKPLEATQHGQPQQIIQQVIQQQPAASQTQTTQYVLATNQQGQTYLVAQQTPQSQPVVQPPPPTQTVLVTQTPQQQSTGGKTIIILQQNSLPGPSGAPQQIITTTAPGQQQKMIMTTPQGQQVLLTQRPQTPQQIFINPQTGAATHIQHVPAQSRQIIQTTTTQTMPSVQQNSQLQTGQMSPSLLNQLNQIPATIKLHQPVAQVNTAIQPSQQNTVSRMSIGTKGVAIVQGHAANPPATPVAIPQLQQHQSIIQQHIISGPAEKRHVILGGGRAIEIKETLITQAQPPPQQCQLNSQTIITTQQPTQSTVATNIIQQHQQQQQQQQTQQQHLPQQQPQPQTQAAAVLTPKVSTVAATMTSPQTPALIAAVKTSETHTPTATPPPSLIQTSNQSNLKKSLTPSLPPTLIKPSLPTVKLPPGVGSGPPPLAAVNSNATTPTLIAKTAPHSAIEDKKEDSLVKVAPPPATSAPLHVPVVASNTLTATTQAACGNQTSNAASNTTASGNPQAATAPSAPQAPNTQSQPQIQTSTPQSLLPQLTPADAQWLFICDWRNCPRKKFKSLSDLQHHVCTSHAPDHLDPSAEIFCQWGVGPGLCDGIPRKRFSLMTHLIDRHLTVECLRSAMQRRIATGAHNIAPAKPPVTIVRNIELSQRTNTASPSLSTSSSSSSQATPTGSSALQAIKRHTADFLNCKELMDENEGPVTKSIRLTAALILRNLVIYTTTAKRSIRRYEPHLANIALSNVESSGTISNILYELNN</sequence>
<keyword evidence="2" id="KW-0805">Transcription regulation</keyword>
<dbReference type="PANTHER" id="PTHR22970:SF14">
    <property type="entry name" value="AT-RICH INTERACTIVE DOMAIN-CONTAINING PROTEIN 2"/>
    <property type="match status" value="1"/>
</dbReference>
<feature type="compositionally biased region" description="Polar residues" evidence="5">
    <location>
        <begin position="887"/>
        <end position="918"/>
    </location>
</feature>
<feature type="compositionally biased region" description="Low complexity" evidence="5">
    <location>
        <begin position="1712"/>
        <end position="1739"/>
    </location>
</feature>
<reference evidence="8" key="1">
    <citation type="submission" date="2020-05" db="UniProtKB">
        <authorList>
            <consortium name="EnsemblMetazoa"/>
        </authorList>
    </citation>
    <scope>IDENTIFICATION</scope>
    <source>
        <strain evidence="8">USDA</strain>
    </source>
</reference>
<protein>
    <recommendedName>
        <fullName evidence="10">ARID domain-containing protein</fullName>
    </recommendedName>
</protein>
<evidence type="ECO:0000313" key="8">
    <source>
        <dbReference type="EnsemblMetazoa" id="SCAU006684-PB"/>
    </source>
</evidence>
<feature type="region of interest" description="Disordered" evidence="5">
    <location>
        <begin position="771"/>
        <end position="822"/>
    </location>
</feature>
<feature type="compositionally biased region" description="Pro residues" evidence="5">
    <location>
        <begin position="657"/>
        <end position="671"/>
    </location>
</feature>
<accession>A0A1I8PC15</accession>
<keyword evidence="4" id="KW-0539">Nucleus</keyword>
<evidence type="ECO:0000256" key="1">
    <source>
        <dbReference type="ARBA" id="ARBA00022853"/>
    </source>
</evidence>
<dbReference type="GO" id="GO:0003677">
    <property type="term" value="F:DNA binding"/>
    <property type="evidence" value="ECO:0007669"/>
    <property type="project" value="InterPro"/>
</dbReference>
<feature type="region of interest" description="Disordered" evidence="5">
    <location>
        <begin position="1529"/>
        <end position="1551"/>
    </location>
</feature>
<dbReference type="InterPro" id="IPR016024">
    <property type="entry name" value="ARM-type_fold"/>
</dbReference>
<organism evidence="8 9">
    <name type="scientific">Stomoxys calcitrans</name>
    <name type="common">Stable fly</name>
    <name type="synonym">Conops calcitrans</name>
    <dbReference type="NCBI Taxonomy" id="35570"/>
    <lineage>
        <taxon>Eukaryota</taxon>
        <taxon>Metazoa</taxon>
        <taxon>Ecdysozoa</taxon>
        <taxon>Arthropoda</taxon>
        <taxon>Hexapoda</taxon>
        <taxon>Insecta</taxon>
        <taxon>Pterygota</taxon>
        <taxon>Neoptera</taxon>
        <taxon>Endopterygota</taxon>
        <taxon>Diptera</taxon>
        <taxon>Brachycera</taxon>
        <taxon>Muscomorpha</taxon>
        <taxon>Muscoidea</taxon>
        <taxon>Muscidae</taxon>
        <taxon>Stomoxys</taxon>
    </lineage>
</organism>
<dbReference type="EnsemblMetazoa" id="SCAU006684-RB">
    <property type="protein sequence ID" value="SCAU006684-PB"/>
    <property type="gene ID" value="SCAU006684"/>
</dbReference>
<evidence type="ECO:0000259" key="6">
    <source>
        <dbReference type="PROSITE" id="PS51011"/>
    </source>
</evidence>
<dbReference type="Pfam" id="PF01388">
    <property type="entry name" value="ARID"/>
    <property type="match status" value="1"/>
</dbReference>
<feature type="region of interest" description="Disordered" evidence="5">
    <location>
        <begin position="1652"/>
        <end position="1678"/>
    </location>
</feature>
<feature type="compositionally biased region" description="Low complexity" evidence="5">
    <location>
        <begin position="647"/>
        <end position="656"/>
    </location>
</feature>
<dbReference type="InterPro" id="IPR036388">
    <property type="entry name" value="WH-like_DNA-bd_sf"/>
</dbReference>
<feature type="domain" description="ARID" evidence="6">
    <location>
        <begin position="73"/>
        <end position="165"/>
    </location>
</feature>
<dbReference type="GO" id="GO:0006355">
    <property type="term" value="P:regulation of DNA-templated transcription"/>
    <property type="evidence" value="ECO:0007669"/>
    <property type="project" value="InterPro"/>
</dbReference>
<keyword evidence="3" id="KW-0804">Transcription</keyword>
<dbReference type="InterPro" id="IPR001606">
    <property type="entry name" value="ARID_dom"/>
</dbReference>
<feature type="compositionally biased region" description="Polar residues" evidence="5">
    <location>
        <begin position="1593"/>
        <end position="1608"/>
    </location>
</feature>
<feature type="region of interest" description="Disordered" evidence="5">
    <location>
        <begin position="930"/>
        <end position="966"/>
    </location>
</feature>
<feature type="region of interest" description="Disordered" evidence="5">
    <location>
        <begin position="1861"/>
        <end position="1883"/>
    </location>
</feature>
<feature type="compositionally biased region" description="Low complexity" evidence="5">
    <location>
        <begin position="941"/>
        <end position="954"/>
    </location>
</feature>
<dbReference type="PANTHER" id="PTHR22970">
    <property type="entry name" value="AT-RICH INTERACTIVE DOMAIN-CONTAINING PROTEIN 2"/>
    <property type="match status" value="1"/>
</dbReference>
<dbReference type="InterPro" id="IPR003150">
    <property type="entry name" value="DNA-bd_RFX"/>
</dbReference>
<feature type="compositionally biased region" description="Polar residues" evidence="5">
    <location>
        <begin position="785"/>
        <end position="795"/>
    </location>
</feature>
<dbReference type="SMART" id="SM00501">
    <property type="entry name" value="BRIGHT"/>
    <property type="match status" value="1"/>
</dbReference>
<feature type="compositionally biased region" description="Polar residues" evidence="5">
    <location>
        <begin position="1700"/>
        <end position="1711"/>
    </location>
</feature>
<dbReference type="OrthoDB" id="338531at2759"/>
<feature type="region of interest" description="Disordered" evidence="5">
    <location>
        <begin position="877"/>
        <end position="918"/>
    </location>
</feature>
<proteinExistence type="predicted"/>
<dbReference type="SMART" id="SM01014">
    <property type="entry name" value="ARID"/>
    <property type="match status" value="1"/>
</dbReference>
<dbReference type="Gene3D" id="1.10.150.60">
    <property type="entry name" value="ARID DNA-binding domain"/>
    <property type="match status" value="1"/>
</dbReference>
<dbReference type="Proteomes" id="UP000095300">
    <property type="component" value="Unassembled WGS sequence"/>
</dbReference>
<evidence type="ECO:0000256" key="5">
    <source>
        <dbReference type="SAM" id="MobiDB-lite"/>
    </source>
</evidence>
<feature type="region of interest" description="Disordered" evidence="5">
    <location>
        <begin position="1579"/>
        <end position="1614"/>
    </location>
</feature>
<dbReference type="SUPFAM" id="SSF48371">
    <property type="entry name" value="ARM repeat"/>
    <property type="match status" value="1"/>
</dbReference>
<evidence type="ECO:0000259" key="7">
    <source>
        <dbReference type="PROSITE" id="PS51526"/>
    </source>
</evidence>
<dbReference type="GO" id="GO:0006325">
    <property type="term" value="P:chromatin organization"/>
    <property type="evidence" value="ECO:0007669"/>
    <property type="project" value="UniProtKB-KW"/>
</dbReference>
<dbReference type="InterPro" id="IPR052406">
    <property type="entry name" value="Chromatin_Remodeling_Comp"/>
</dbReference>
<feature type="compositionally biased region" description="Basic and acidic residues" evidence="5">
    <location>
        <begin position="1656"/>
        <end position="1665"/>
    </location>
</feature>
<feature type="compositionally biased region" description="Basic and acidic residues" evidence="5">
    <location>
        <begin position="48"/>
        <end position="62"/>
    </location>
</feature>
<feature type="domain" description="RFX-type winged-helix" evidence="7">
    <location>
        <begin position="684"/>
        <end position="765"/>
    </location>
</feature>
<evidence type="ECO:0000256" key="4">
    <source>
        <dbReference type="ARBA" id="ARBA00023242"/>
    </source>
</evidence>